<organism evidence="10 11">
    <name type="scientific">Novilysobacter selenitireducens</name>
    <dbReference type="NCBI Taxonomy" id="2872639"/>
    <lineage>
        <taxon>Bacteria</taxon>
        <taxon>Pseudomonadati</taxon>
        <taxon>Pseudomonadota</taxon>
        <taxon>Gammaproteobacteria</taxon>
        <taxon>Lysobacterales</taxon>
        <taxon>Lysobacteraceae</taxon>
        <taxon>Novilysobacter</taxon>
    </lineage>
</organism>
<evidence type="ECO:0000256" key="7">
    <source>
        <dbReference type="ARBA" id="ARBA00023136"/>
    </source>
</evidence>
<feature type="transmembrane region" description="Helical" evidence="8">
    <location>
        <begin position="356"/>
        <end position="378"/>
    </location>
</feature>
<evidence type="ECO:0000259" key="9">
    <source>
        <dbReference type="Pfam" id="PF13231"/>
    </source>
</evidence>
<comment type="caution">
    <text evidence="10">The sequence shown here is derived from an EMBL/GenBank/DDBJ whole genome shotgun (WGS) entry which is preliminary data.</text>
</comment>
<evidence type="ECO:0000313" key="10">
    <source>
        <dbReference type="EMBL" id="MBZ4039017.1"/>
    </source>
</evidence>
<feature type="transmembrane region" description="Helical" evidence="8">
    <location>
        <begin position="118"/>
        <end position="134"/>
    </location>
</feature>
<comment type="subcellular location">
    <subcellularLocation>
        <location evidence="1">Cell membrane</location>
        <topology evidence="1">Multi-pass membrane protein</topology>
    </subcellularLocation>
</comment>
<dbReference type="EMBL" id="JAINZW010000002">
    <property type="protein sequence ID" value="MBZ4039017.1"/>
    <property type="molecule type" value="Genomic_DNA"/>
</dbReference>
<keyword evidence="11" id="KW-1185">Reference proteome</keyword>
<feature type="transmembrane region" description="Helical" evidence="8">
    <location>
        <begin position="212"/>
        <end position="234"/>
    </location>
</feature>
<dbReference type="EC" id="2.4.-.-" evidence="10"/>
<evidence type="ECO:0000256" key="8">
    <source>
        <dbReference type="SAM" id="Phobius"/>
    </source>
</evidence>
<feature type="transmembrane region" description="Helical" evidence="8">
    <location>
        <begin position="326"/>
        <end position="344"/>
    </location>
</feature>
<keyword evidence="4 10" id="KW-0808">Transferase</keyword>
<keyword evidence="5 8" id="KW-0812">Transmembrane</keyword>
<evidence type="ECO:0000256" key="2">
    <source>
        <dbReference type="ARBA" id="ARBA00022475"/>
    </source>
</evidence>
<evidence type="ECO:0000256" key="6">
    <source>
        <dbReference type="ARBA" id="ARBA00022989"/>
    </source>
</evidence>
<keyword evidence="2" id="KW-1003">Cell membrane</keyword>
<evidence type="ECO:0000256" key="1">
    <source>
        <dbReference type="ARBA" id="ARBA00004651"/>
    </source>
</evidence>
<feature type="transmembrane region" description="Helical" evidence="8">
    <location>
        <begin position="169"/>
        <end position="192"/>
    </location>
</feature>
<dbReference type="GO" id="GO:0016757">
    <property type="term" value="F:glycosyltransferase activity"/>
    <property type="evidence" value="ECO:0007669"/>
    <property type="project" value="UniProtKB-KW"/>
</dbReference>
<reference evidence="10 11" key="1">
    <citation type="submission" date="2021-09" db="EMBL/GenBank/DDBJ databases">
        <title>Lysobacter sp. 13A isolated from the river sediment.</title>
        <authorList>
            <person name="Liu H."/>
            <person name="Li S."/>
            <person name="Mao S."/>
        </authorList>
    </citation>
    <scope>NUCLEOTIDE SEQUENCE [LARGE SCALE GENOMIC DNA]</scope>
    <source>
        <strain evidence="10 11">13A</strain>
    </source>
</reference>
<feature type="transmembrane region" description="Helical" evidence="8">
    <location>
        <begin position="399"/>
        <end position="418"/>
    </location>
</feature>
<dbReference type="RefSeq" id="WP_223675245.1">
    <property type="nucleotide sequence ID" value="NZ_JAINZW010000002.1"/>
</dbReference>
<evidence type="ECO:0000313" key="11">
    <source>
        <dbReference type="Proteomes" id="UP001430954"/>
    </source>
</evidence>
<feature type="domain" description="Glycosyltransferase RgtA/B/C/D-like" evidence="9">
    <location>
        <begin position="68"/>
        <end position="225"/>
    </location>
</feature>
<dbReference type="InterPro" id="IPR050297">
    <property type="entry name" value="LipidA_mod_glycosyltrf_83"/>
</dbReference>
<protein>
    <submittedName>
        <fullName evidence="10">Glycosyltransferase family 39 protein</fullName>
        <ecNumber evidence="10">2.4.-.-</ecNumber>
    </submittedName>
</protein>
<proteinExistence type="predicted"/>
<evidence type="ECO:0000256" key="3">
    <source>
        <dbReference type="ARBA" id="ARBA00022676"/>
    </source>
</evidence>
<feature type="transmembrane region" description="Helical" evidence="8">
    <location>
        <begin position="140"/>
        <end position="157"/>
    </location>
</feature>
<feature type="transmembrane region" description="Helical" evidence="8">
    <location>
        <begin position="268"/>
        <end position="289"/>
    </location>
</feature>
<accession>A0ABS7T575</accession>
<name>A0ABS7T575_9GAMM</name>
<dbReference type="PANTHER" id="PTHR33908">
    <property type="entry name" value="MANNOSYLTRANSFERASE YKCB-RELATED"/>
    <property type="match status" value="1"/>
</dbReference>
<feature type="transmembrane region" description="Helical" evidence="8">
    <location>
        <begin position="424"/>
        <end position="445"/>
    </location>
</feature>
<feature type="transmembrane region" description="Helical" evidence="8">
    <location>
        <begin position="87"/>
        <end position="106"/>
    </location>
</feature>
<dbReference type="Pfam" id="PF13231">
    <property type="entry name" value="PMT_2"/>
    <property type="match status" value="1"/>
</dbReference>
<keyword evidence="7 8" id="KW-0472">Membrane</keyword>
<keyword evidence="6 8" id="KW-1133">Transmembrane helix</keyword>
<evidence type="ECO:0000256" key="4">
    <source>
        <dbReference type="ARBA" id="ARBA00022679"/>
    </source>
</evidence>
<evidence type="ECO:0000256" key="5">
    <source>
        <dbReference type="ARBA" id="ARBA00022692"/>
    </source>
</evidence>
<sequence length="580" mass="63913">MNAPRSAYRSTHFDRVGLMLLMLAALAAGIGMRDPAPPDEPRFVLAAKDMVDNGHWLFPHRGSELYSHKPPVFMWLQASTFLLTRDWRTAFLLPSLLASLGTLWLTWDLARRLWNPRIALYAVAALFATLQFGLQAKRAQIDIVLLLFTTLALWAFARHLLVRRDRSLAALGGLAAGIGTVTKGVGFLPLLLFVPWRALPARLRGTGPVAGMWVAVGFIAGASIWLAPMLWMALGSQDAAVHGYVEDLLFRQTGTRYANPWHHQQPPWYFLQVIGTLWLPGVILAPWLLPAWWRRLRRREPRQWLLLGWGLLVLLFFSLSPGKREVYILPALPAFCLAAAPLLRGLLRQPGPRKALAGYMILLALGLVVIGAGGLADVQGLASILEQERAISASDQTRLFAWLLGMGAGVGAAAAVFARHRPALATVLSTAILLTGYGVGLTPALDASSSGRRLMQAVGTHLDADVQLGLVAWTEQLMLQADRPVRDFGFERPVDAQWNDAGRWLQRDPSHRWLLVPASALRPCLDRRLTVAIGRSNRRDWYLVPGTAWSGHCPHADRQHRALPRADDPALPPAAKAPSP</sequence>
<keyword evidence="3 10" id="KW-0328">Glycosyltransferase</keyword>
<dbReference type="InterPro" id="IPR038731">
    <property type="entry name" value="RgtA/B/C-like"/>
</dbReference>
<dbReference type="PANTHER" id="PTHR33908:SF3">
    <property type="entry name" value="UNDECAPRENYL PHOSPHATE-ALPHA-4-AMINO-4-DEOXY-L-ARABINOSE ARABINOSYL TRANSFERASE"/>
    <property type="match status" value="1"/>
</dbReference>
<gene>
    <name evidence="10" type="ORF">K6753_05670</name>
</gene>
<dbReference type="Proteomes" id="UP001430954">
    <property type="component" value="Unassembled WGS sequence"/>
</dbReference>
<feature type="transmembrane region" description="Helical" evidence="8">
    <location>
        <begin position="301"/>
        <end position="319"/>
    </location>
</feature>